<gene>
    <name evidence="1" type="ORF">OB919_03140</name>
</gene>
<organism evidence="1 2">
    <name type="scientific">Natronosalvus hydrolyticus</name>
    <dbReference type="NCBI Taxonomy" id="2979988"/>
    <lineage>
        <taxon>Archaea</taxon>
        <taxon>Methanobacteriati</taxon>
        <taxon>Methanobacteriota</taxon>
        <taxon>Stenosarchaea group</taxon>
        <taxon>Halobacteria</taxon>
        <taxon>Halobacteriales</taxon>
        <taxon>Natrialbaceae</taxon>
        <taxon>Natronosalvus</taxon>
    </lineage>
</organism>
<dbReference type="EMBL" id="JAOPJZ010000002">
    <property type="protein sequence ID" value="MCU4750985.1"/>
    <property type="molecule type" value="Genomic_DNA"/>
</dbReference>
<name>A0AAP3E5G3_9EURY</name>
<protein>
    <submittedName>
        <fullName evidence="1">Metal-binding protein</fullName>
    </submittedName>
</protein>
<dbReference type="Pfam" id="PF04214">
    <property type="entry name" value="DUF411"/>
    <property type="match status" value="1"/>
</dbReference>
<dbReference type="RefSeq" id="WP_342806319.1">
    <property type="nucleotide sequence ID" value="NZ_JAOPJZ010000002.1"/>
</dbReference>
<dbReference type="InterPro" id="IPR007332">
    <property type="entry name" value="DUF411"/>
</dbReference>
<sequence>MIETSRRSALLAGASAVGIALAGCLSDGTESWETDEVISVTAATMYSGPSCDCCDVYAEYLEDSLTTNLETVVPEDIVALKDDRGIETGLRSCHTVELDDYLVEGHVPAETVAMLLEDEPDISGIALPGMPAGSPGMGGTKDETWTVYEIRPGDEPAVYTEL</sequence>
<comment type="caution">
    <text evidence="1">The sequence shown here is derived from an EMBL/GenBank/DDBJ whole genome shotgun (WGS) entry which is preliminary data.</text>
</comment>
<evidence type="ECO:0000313" key="1">
    <source>
        <dbReference type="EMBL" id="MCU4750985.1"/>
    </source>
</evidence>
<reference evidence="1 2" key="1">
    <citation type="submission" date="2022-09" db="EMBL/GenBank/DDBJ databases">
        <title>Enrichment on poylsaccharides allowed isolation of novel metabolic and taxonomic groups of Haloarchaea.</title>
        <authorList>
            <person name="Sorokin D.Y."/>
            <person name="Elcheninov A.G."/>
            <person name="Khizhniak T.V."/>
            <person name="Kolganova T.V."/>
            <person name="Kublanov I.V."/>
        </authorList>
    </citation>
    <scope>NUCLEOTIDE SEQUENCE [LARGE SCALE GENOMIC DNA]</scope>
    <source>
        <strain evidence="1 2">AArc-curdl1</strain>
    </source>
</reference>
<dbReference type="Proteomes" id="UP001321047">
    <property type="component" value="Unassembled WGS sequence"/>
</dbReference>
<evidence type="ECO:0000313" key="2">
    <source>
        <dbReference type="Proteomes" id="UP001321047"/>
    </source>
</evidence>
<keyword evidence="2" id="KW-1185">Reference proteome</keyword>
<accession>A0AAP3E5G3</accession>
<proteinExistence type="predicted"/>
<dbReference type="PROSITE" id="PS51257">
    <property type="entry name" value="PROKAR_LIPOPROTEIN"/>
    <property type="match status" value="1"/>
</dbReference>
<dbReference type="AlphaFoldDB" id="A0AAP3E5G3"/>